<keyword evidence="3" id="KW-1185">Reference proteome</keyword>
<proteinExistence type="predicted"/>
<evidence type="ECO:0000313" key="3">
    <source>
        <dbReference type="Proteomes" id="UP000005952"/>
    </source>
</evidence>
<accession>N0B216</accession>
<dbReference type="AlphaFoldDB" id="N0B216"/>
<reference evidence="2 3" key="1">
    <citation type="journal article" date="2013" name="Genome Announc.">
        <title>Genome sequences for three denitrifying bacterial strains isolated from a uranium- and nitrate-contaminated subsurface environment.</title>
        <authorList>
            <person name="Venkatramanan R."/>
            <person name="Prakash O."/>
            <person name="Woyke T."/>
            <person name="Chain P."/>
            <person name="Goodwin L.A."/>
            <person name="Watson D."/>
            <person name="Brooks S."/>
            <person name="Kostka J.E."/>
            <person name="Green S.J."/>
        </authorList>
    </citation>
    <scope>NUCLEOTIDE SEQUENCE [LARGE SCALE GENOMIC DNA]</scope>
    <source>
        <strain evidence="2 3">1NES1</strain>
    </source>
</reference>
<dbReference type="Proteomes" id="UP000005952">
    <property type="component" value="Chromosome"/>
</dbReference>
<protein>
    <submittedName>
        <fullName evidence="2">Uncharacterized protein</fullName>
    </submittedName>
</protein>
<name>N0B216_9HYPH</name>
<evidence type="ECO:0000313" key="2">
    <source>
        <dbReference type="EMBL" id="AGK57499.1"/>
    </source>
</evidence>
<feature type="compositionally biased region" description="Polar residues" evidence="1">
    <location>
        <begin position="60"/>
        <end position="71"/>
    </location>
</feature>
<organism evidence="2 3">
    <name type="scientific">Hyphomicrobium denitrificans 1NES1</name>
    <dbReference type="NCBI Taxonomy" id="670307"/>
    <lineage>
        <taxon>Bacteria</taxon>
        <taxon>Pseudomonadati</taxon>
        <taxon>Pseudomonadota</taxon>
        <taxon>Alphaproteobacteria</taxon>
        <taxon>Hyphomicrobiales</taxon>
        <taxon>Hyphomicrobiaceae</taxon>
        <taxon>Hyphomicrobium</taxon>
    </lineage>
</organism>
<feature type="region of interest" description="Disordered" evidence="1">
    <location>
        <begin position="1"/>
        <end position="71"/>
    </location>
</feature>
<dbReference type="KEGG" id="hdt:HYPDE_29103"/>
<dbReference type="HOGENOM" id="CLU_2734580_0_0_5"/>
<sequence>MRESKPRQPPEFAADDLRPMHNRKAQSKRQARHTLFLARGLSKRRQVSSGATAAGRADAQGSNAAGGSAMS</sequence>
<evidence type="ECO:0000256" key="1">
    <source>
        <dbReference type="SAM" id="MobiDB-lite"/>
    </source>
</evidence>
<feature type="compositionally biased region" description="Basic residues" evidence="1">
    <location>
        <begin position="20"/>
        <end position="32"/>
    </location>
</feature>
<dbReference type="EMBL" id="CP005587">
    <property type="protein sequence ID" value="AGK57499.1"/>
    <property type="molecule type" value="Genomic_DNA"/>
</dbReference>
<gene>
    <name evidence="2" type="ORF">HYPDE_29103</name>
</gene>